<feature type="domain" description="Isochorismatase-like" evidence="1">
    <location>
        <begin position="7"/>
        <end position="156"/>
    </location>
</feature>
<dbReference type="PANTHER" id="PTHR14119">
    <property type="entry name" value="HYDROLASE"/>
    <property type="match status" value="1"/>
</dbReference>
<dbReference type="Gene3D" id="3.40.50.850">
    <property type="entry name" value="Isochorismatase-like"/>
    <property type="match status" value="1"/>
</dbReference>
<evidence type="ECO:0000259" key="1">
    <source>
        <dbReference type="Pfam" id="PF00857"/>
    </source>
</evidence>
<keyword evidence="3" id="KW-1185">Reference proteome</keyword>
<dbReference type="Pfam" id="PF00857">
    <property type="entry name" value="Isochorismatase"/>
    <property type="match status" value="1"/>
</dbReference>
<dbReference type="RefSeq" id="WP_069701408.1">
    <property type="nucleotide sequence ID" value="NZ_MJAT01000006.1"/>
</dbReference>
<name>A0A1E5L7Q2_9FIRM</name>
<dbReference type="CDD" id="cd01012">
    <property type="entry name" value="YcaC_related"/>
    <property type="match status" value="1"/>
</dbReference>
<dbReference type="PANTHER" id="PTHR14119:SF3">
    <property type="entry name" value="ISOCHORISMATASE DOMAIN-CONTAINING PROTEIN 2"/>
    <property type="match status" value="1"/>
</dbReference>
<sequence>MLSTQDTVLVVIDIQEKLVKAMKDQELLIQNVQKMIQGAQVLEIPIIALEQYPEGIGATVPEITALVPDWSAISKNCFNCGASEEFINTLTAYNRKQVLLVGIEAHICVYQTALDLKQRGYDVEVVIDAISSRTELNLELAIDKLSNKGIGVTSVEMSLFELLGKAEGEQFKKILKIIK</sequence>
<protein>
    <submittedName>
        <fullName evidence="2">Hydrolase</fullName>
    </submittedName>
</protein>
<dbReference type="SUPFAM" id="SSF52499">
    <property type="entry name" value="Isochorismatase-like hydrolases"/>
    <property type="match status" value="1"/>
</dbReference>
<evidence type="ECO:0000313" key="3">
    <source>
        <dbReference type="Proteomes" id="UP000095255"/>
    </source>
</evidence>
<dbReference type="Proteomes" id="UP000095255">
    <property type="component" value="Unassembled WGS sequence"/>
</dbReference>
<dbReference type="AlphaFoldDB" id="A0A1E5L7Q2"/>
<dbReference type="GO" id="GO:0016787">
    <property type="term" value="F:hydrolase activity"/>
    <property type="evidence" value="ECO:0007669"/>
    <property type="project" value="UniProtKB-KW"/>
</dbReference>
<comment type="caution">
    <text evidence="2">The sequence shown here is derived from an EMBL/GenBank/DDBJ whole genome shotgun (WGS) entry which is preliminary data.</text>
</comment>
<dbReference type="STRING" id="1390249.BHU72_11625"/>
<dbReference type="OrthoDB" id="9789777at2"/>
<organism evidence="2 3">
    <name type="scientific">Desulfuribacillus stibiiarsenatis</name>
    <dbReference type="NCBI Taxonomy" id="1390249"/>
    <lineage>
        <taxon>Bacteria</taxon>
        <taxon>Bacillati</taxon>
        <taxon>Bacillota</taxon>
        <taxon>Desulfuribacillia</taxon>
        <taxon>Desulfuribacillales</taxon>
        <taxon>Desulfuribacillaceae</taxon>
        <taxon>Desulfuribacillus</taxon>
    </lineage>
</organism>
<proteinExistence type="predicted"/>
<dbReference type="EMBL" id="MJAT01000006">
    <property type="protein sequence ID" value="OEH86180.1"/>
    <property type="molecule type" value="Genomic_DNA"/>
</dbReference>
<keyword evidence="2" id="KW-0378">Hydrolase</keyword>
<evidence type="ECO:0000313" key="2">
    <source>
        <dbReference type="EMBL" id="OEH86180.1"/>
    </source>
</evidence>
<dbReference type="InterPro" id="IPR050993">
    <property type="entry name" value="Isochorismatase_domain"/>
</dbReference>
<dbReference type="InterPro" id="IPR036380">
    <property type="entry name" value="Isochorismatase-like_sf"/>
</dbReference>
<accession>A0A1E5L7Q2</accession>
<dbReference type="InterPro" id="IPR000868">
    <property type="entry name" value="Isochorismatase-like_dom"/>
</dbReference>
<reference evidence="2 3" key="1">
    <citation type="submission" date="2016-09" db="EMBL/GenBank/DDBJ databases">
        <title>Desulfuribacillus arsenicus sp. nov., an obligately anaerobic, dissimilatory arsenic- and antimonate-reducing bacterium isolated from anoxic sediments.</title>
        <authorList>
            <person name="Abin C.A."/>
            <person name="Hollibaugh J.T."/>
        </authorList>
    </citation>
    <scope>NUCLEOTIDE SEQUENCE [LARGE SCALE GENOMIC DNA]</scope>
    <source>
        <strain evidence="2 3">MLFW-2</strain>
    </source>
</reference>
<gene>
    <name evidence="2" type="ORF">BHU72_11625</name>
</gene>